<dbReference type="AlphaFoldDB" id="A0A1S7S2J8"/>
<dbReference type="RefSeq" id="WP_167379198.1">
    <property type="nucleotide sequence ID" value="NZ_LT009724.1"/>
</dbReference>
<evidence type="ECO:0000313" key="1">
    <source>
        <dbReference type="EMBL" id="CUX61698.1"/>
    </source>
</evidence>
<reference evidence="2" key="1">
    <citation type="submission" date="2016-01" db="EMBL/GenBank/DDBJ databases">
        <authorList>
            <person name="Regsiter A."/>
            <person name="william w."/>
        </authorList>
    </citation>
    <scope>NUCLEOTIDE SEQUENCE [LARGE SCALE GENOMIC DNA]</scope>
    <source>
        <strain evidence="2">CFBP 6623</strain>
    </source>
</reference>
<dbReference type="Pfam" id="PF14022">
    <property type="entry name" value="DUF4238"/>
    <property type="match status" value="1"/>
</dbReference>
<sequence>MNTPTNHHYVPQHFLAAWSQDGRLVSRYVRIAHTGKLHFRKGAGIVNLGSENDLYVIENTDGRAEFETTIVTALLDTPGAEIVKKARETGIRSLSSEERRTFSHYVVMLEMRNPRTIALMSLSEADVGALHAGQNAVSGDTVGAREAARLLSSIHTGKTAAGLGIANDFTFSDILFGCPPIAFETHAPRLLSSNYPVGRVGSYERNFLVGLALSPTSGLFWCSQPALTAELEKLTIWQQATFLNFLTLGRAEVAFTDLDIMDTFVDEHLGWQIRLDESSQKEKLAAMLGKIKETALPATFGAATSK</sequence>
<dbReference type="InterPro" id="IPR025332">
    <property type="entry name" value="DUF4238"/>
</dbReference>
<dbReference type="EMBL" id="FBWK01000054">
    <property type="protein sequence ID" value="CUX61698.1"/>
    <property type="molecule type" value="Genomic_DNA"/>
</dbReference>
<keyword evidence="2" id="KW-1185">Reference proteome</keyword>
<name>A0A1S7S2J8_9HYPH</name>
<accession>A0A1S7S2J8</accession>
<dbReference type="STRING" id="1183432.AGR3A_Lc180147"/>
<proteinExistence type="predicted"/>
<organism evidence="1 2">
    <name type="scientific">Agrobacterium tomkonis CFBP 6623</name>
    <dbReference type="NCBI Taxonomy" id="1183432"/>
    <lineage>
        <taxon>Bacteria</taxon>
        <taxon>Pseudomonadati</taxon>
        <taxon>Pseudomonadota</taxon>
        <taxon>Alphaproteobacteria</taxon>
        <taxon>Hyphomicrobiales</taxon>
        <taxon>Rhizobiaceae</taxon>
        <taxon>Rhizobium/Agrobacterium group</taxon>
        <taxon>Agrobacterium</taxon>
        <taxon>Agrobacterium tumefaciens complex</taxon>
    </lineage>
</organism>
<evidence type="ECO:0000313" key="2">
    <source>
        <dbReference type="Proteomes" id="UP000191988"/>
    </source>
</evidence>
<evidence type="ECO:0008006" key="3">
    <source>
        <dbReference type="Google" id="ProtNLM"/>
    </source>
</evidence>
<dbReference type="Proteomes" id="UP000191988">
    <property type="component" value="Unassembled WGS sequence"/>
</dbReference>
<protein>
    <recommendedName>
        <fullName evidence="3">DUF4238 domain-containing protein</fullName>
    </recommendedName>
</protein>
<gene>
    <name evidence="1" type="ORF">AGR3A_Lc180147</name>
</gene>